<dbReference type="Proteomes" id="UP001282474">
    <property type="component" value="Unassembled WGS sequence"/>
</dbReference>
<keyword evidence="1" id="KW-0472">Membrane</keyword>
<feature type="transmembrane region" description="Helical" evidence="1">
    <location>
        <begin position="50"/>
        <end position="67"/>
    </location>
</feature>
<gene>
    <name evidence="2" type="ORF">PV383_06415</name>
</gene>
<dbReference type="EMBL" id="JARAWJ010000003">
    <property type="protein sequence ID" value="MDX3036805.1"/>
    <property type="molecule type" value="Genomic_DNA"/>
</dbReference>
<proteinExistence type="predicted"/>
<dbReference type="RefSeq" id="WP_045559342.1">
    <property type="nucleotide sequence ID" value="NZ_JABXWF010000021.1"/>
</dbReference>
<feature type="transmembrane region" description="Helical" evidence="1">
    <location>
        <begin position="139"/>
        <end position="159"/>
    </location>
</feature>
<comment type="caution">
    <text evidence="2">The sequence shown here is derived from an EMBL/GenBank/DDBJ whole genome shotgun (WGS) entry which is preliminary data.</text>
</comment>
<evidence type="ECO:0000256" key="1">
    <source>
        <dbReference type="SAM" id="Phobius"/>
    </source>
</evidence>
<evidence type="ECO:0000313" key="3">
    <source>
        <dbReference type="Proteomes" id="UP001282474"/>
    </source>
</evidence>
<accession>A0ABU4MH53</accession>
<sequence>MTRRHVVLLLSSRWGRLYTACTFLAVVLGGWSVVRTLTAPGPDDDTADHLFSAGLALIVIGFLFLGLHERHLRVSRGEAEPLDVRRAAADLRSLATSANGKVALAFAGLGVAAWAYVWVCVRWLGWDVPGVPDGDDGGLVVRAGTLSCAIAGIFVATHFKERR</sequence>
<name>A0ABU4MH53_9ACTN</name>
<feature type="transmembrane region" description="Helical" evidence="1">
    <location>
        <begin position="102"/>
        <end position="119"/>
    </location>
</feature>
<keyword evidence="1" id="KW-0812">Transmembrane</keyword>
<reference evidence="2 3" key="1">
    <citation type="journal article" date="2023" name="Microb. Genom.">
        <title>Mesoterricola silvestris gen. nov., sp. nov., Mesoterricola sediminis sp. nov., Geothrix oryzae sp. nov., Geothrix edaphica sp. nov., Geothrix rubra sp. nov., and Geothrix limicola sp. nov., six novel members of Acidobacteriota isolated from soils.</title>
        <authorList>
            <person name="Weisberg A.J."/>
            <person name="Pearce E."/>
            <person name="Kramer C.G."/>
            <person name="Chang J.H."/>
            <person name="Clarke C.R."/>
        </authorList>
    </citation>
    <scope>NUCLEOTIDE SEQUENCE [LARGE SCALE GENOMIC DNA]</scope>
    <source>
        <strain evidence="2 3">NE20-4-1</strain>
    </source>
</reference>
<feature type="transmembrane region" description="Helical" evidence="1">
    <location>
        <begin position="20"/>
        <end position="38"/>
    </location>
</feature>
<keyword evidence="1" id="KW-1133">Transmembrane helix</keyword>
<evidence type="ECO:0008006" key="4">
    <source>
        <dbReference type="Google" id="ProtNLM"/>
    </source>
</evidence>
<evidence type="ECO:0000313" key="2">
    <source>
        <dbReference type="EMBL" id="MDX3036805.1"/>
    </source>
</evidence>
<organism evidence="2 3">
    <name type="scientific">Streptomyces caniscabiei</name>
    <dbReference type="NCBI Taxonomy" id="2746961"/>
    <lineage>
        <taxon>Bacteria</taxon>
        <taxon>Bacillati</taxon>
        <taxon>Actinomycetota</taxon>
        <taxon>Actinomycetes</taxon>
        <taxon>Kitasatosporales</taxon>
        <taxon>Streptomycetaceae</taxon>
        <taxon>Streptomyces</taxon>
    </lineage>
</organism>
<protein>
    <recommendedName>
        <fullName evidence="4">Integral membrane protein</fullName>
    </recommendedName>
</protein>
<keyword evidence="3" id="KW-1185">Reference proteome</keyword>